<protein>
    <submittedName>
        <fullName evidence="2">Uncharacterized protein</fullName>
    </submittedName>
</protein>
<evidence type="ECO:0000313" key="2">
    <source>
        <dbReference type="EMBL" id="SFP41421.1"/>
    </source>
</evidence>
<evidence type="ECO:0000313" key="3">
    <source>
        <dbReference type="Proteomes" id="UP000198727"/>
    </source>
</evidence>
<reference evidence="3" key="1">
    <citation type="submission" date="2016-10" db="EMBL/GenBank/DDBJ databases">
        <authorList>
            <person name="Varghese N."/>
            <person name="Submissions S."/>
        </authorList>
    </citation>
    <scope>NUCLEOTIDE SEQUENCE [LARGE SCALE GENOMIC DNA]</scope>
    <source>
        <strain evidence="3">CGMCC 4.5579</strain>
    </source>
</reference>
<dbReference type="STRING" id="587909.SAMN05421810_102517"/>
<keyword evidence="1" id="KW-0472">Membrane</keyword>
<sequence length="240" mass="27576">MNTVSLVAATVSFSSAVVTVLLGALFESRRRRGERDEERRHLVRRFRDPLLQAASGLLWRASNVIKDGDNRFLLEDTARHRDYVRYESAYRLAAYLGWVELLFREVRFVDLGNARRNRRLVELLARVQNALSEPIPGDQAFRLLGGEQRALGELMVRPPIEGEDAPRCLGFVEFHHRITTEERFAHWFAPLLTDIDRFAAGRRSGLARLTNLHNALVELVDFLDPKQVWILGPRERLPAP</sequence>
<dbReference type="Proteomes" id="UP000198727">
    <property type="component" value="Unassembled WGS sequence"/>
</dbReference>
<gene>
    <name evidence="2" type="ORF">SAMN05421810_102517</name>
</gene>
<accession>A0A1I5Q627</accession>
<organism evidence="2 3">
    <name type="scientific">Amycolatopsis arida</name>
    <dbReference type="NCBI Taxonomy" id="587909"/>
    <lineage>
        <taxon>Bacteria</taxon>
        <taxon>Bacillati</taxon>
        <taxon>Actinomycetota</taxon>
        <taxon>Actinomycetes</taxon>
        <taxon>Pseudonocardiales</taxon>
        <taxon>Pseudonocardiaceae</taxon>
        <taxon>Amycolatopsis</taxon>
    </lineage>
</organism>
<evidence type="ECO:0000256" key="1">
    <source>
        <dbReference type="SAM" id="Phobius"/>
    </source>
</evidence>
<dbReference type="OrthoDB" id="3682367at2"/>
<keyword evidence="1" id="KW-1133">Transmembrane helix</keyword>
<keyword evidence="3" id="KW-1185">Reference proteome</keyword>
<proteinExistence type="predicted"/>
<feature type="transmembrane region" description="Helical" evidence="1">
    <location>
        <begin position="6"/>
        <end position="26"/>
    </location>
</feature>
<dbReference type="EMBL" id="FOWW01000002">
    <property type="protein sequence ID" value="SFP41421.1"/>
    <property type="molecule type" value="Genomic_DNA"/>
</dbReference>
<keyword evidence="1" id="KW-0812">Transmembrane</keyword>
<name>A0A1I5Q627_9PSEU</name>
<dbReference type="RefSeq" id="WP_092529257.1">
    <property type="nucleotide sequence ID" value="NZ_FOWW01000002.1"/>
</dbReference>
<dbReference type="AlphaFoldDB" id="A0A1I5Q627"/>